<dbReference type="EMBL" id="PDEP01000008">
    <property type="protein sequence ID" value="PEN06609.1"/>
    <property type="molecule type" value="Genomic_DNA"/>
</dbReference>
<feature type="transmembrane region" description="Helical" evidence="1">
    <location>
        <begin position="157"/>
        <end position="179"/>
    </location>
</feature>
<evidence type="ECO:0000313" key="2">
    <source>
        <dbReference type="EMBL" id="PEN06609.1"/>
    </source>
</evidence>
<dbReference type="Proteomes" id="UP000221024">
    <property type="component" value="Unassembled WGS sequence"/>
</dbReference>
<sequence length="275" mass="29663">MQPTLGLIYLTFRELWAKKVVLGLFLISSLLLVMVAFALNLDVVDGSLAGLRLFGQTPDTVEGLSLERLVFGVEAAVAGAAYWLGILLALFATAPLIVSMLERGHIDLLLSKPMSRPTLFLSHVAGVWAAVAVLTIYLLGGVWTIMSIKTGVWNGSFLISIGLVVVMFGVMYSTVALMGVWTESTALALIVSYGLIFASLVLAGHEAIVEELGLVGSTAFSVLYHILPNFAEVTTMVANLSRAEPVTSWYPLTSSILFGLVAYALATWQFTRRDF</sequence>
<dbReference type="OrthoDB" id="1524284at2"/>
<organism evidence="2 3">
    <name type="scientific">Longimonas halophila</name>
    <dbReference type="NCBI Taxonomy" id="1469170"/>
    <lineage>
        <taxon>Bacteria</taxon>
        <taxon>Pseudomonadati</taxon>
        <taxon>Rhodothermota</taxon>
        <taxon>Rhodothermia</taxon>
        <taxon>Rhodothermales</taxon>
        <taxon>Salisaetaceae</taxon>
        <taxon>Longimonas</taxon>
    </lineage>
</organism>
<evidence type="ECO:0000256" key="1">
    <source>
        <dbReference type="SAM" id="Phobius"/>
    </source>
</evidence>
<comment type="caution">
    <text evidence="2">The sequence shown here is derived from an EMBL/GenBank/DDBJ whole genome shotgun (WGS) entry which is preliminary data.</text>
</comment>
<evidence type="ECO:0008006" key="4">
    <source>
        <dbReference type="Google" id="ProtNLM"/>
    </source>
</evidence>
<gene>
    <name evidence="2" type="ORF">CRI93_10050</name>
</gene>
<feature type="transmembrane region" description="Helical" evidence="1">
    <location>
        <begin position="20"/>
        <end position="39"/>
    </location>
</feature>
<feature type="transmembrane region" description="Helical" evidence="1">
    <location>
        <begin position="186"/>
        <end position="205"/>
    </location>
</feature>
<dbReference type="AlphaFoldDB" id="A0A2H3NL88"/>
<evidence type="ECO:0000313" key="3">
    <source>
        <dbReference type="Proteomes" id="UP000221024"/>
    </source>
</evidence>
<reference evidence="2 3" key="1">
    <citation type="submission" date="2017-10" db="EMBL/GenBank/DDBJ databases">
        <title>Draft genome of Longimonas halophila.</title>
        <authorList>
            <person name="Goh K.M."/>
            <person name="Shamsir M.S."/>
            <person name="Lim S.W."/>
        </authorList>
    </citation>
    <scope>NUCLEOTIDE SEQUENCE [LARGE SCALE GENOMIC DNA]</scope>
    <source>
        <strain evidence="2 3">KCTC 42399</strain>
    </source>
</reference>
<keyword evidence="1" id="KW-1133">Transmembrane helix</keyword>
<keyword evidence="3" id="KW-1185">Reference proteome</keyword>
<name>A0A2H3NL88_9BACT</name>
<keyword evidence="1" id="KW-0472">Membrane</keyword>
<accession>A0A2H3NL88</accession>
<feature type="transmembrane region" description="Helical" evidence="1">
    <location>
        <begin position="119"/>
        <end position="145"/>
    </location>
</feature>
<keyword evidence="1" id="KW-0812">Transmembrane</keyword>
<protein>
    <recommendedName>
        <fullName evidence="4">ABC transporter permease</fullName>
    </recommendedName>
</protein>
<dbReference type="RefSeq" id="WP_098062503.1">
    <property type="nucleotide sequence ID" value="NZ_PDEP01000008.1"/>
</dbReference>
<feature type="transmembrane region" description="Helical" evidence="1">
    <location>
        <begin position="249"/>
        <end position="268"/>
    </location>
</feature>
<feature type="transmembrane region" description="Helical" evidence="1">
    <location>
        <begin position="75"/>
        <end position="98"/>
    </location>
</feature>
<proteinExistence type="predicted"/>